<reference evidence="2" key="1">
    <citation type="journal article" date="2017" name="PLoS ONE">
        <title>The Agassiz's desert tortoise genome provides a resource for the conservation of a threatened species.</title>
        <authorList>
            <person name="Tollis M."/>
            <person name="DeNardo D.F."/>
            <person name="Cornelius J.A."/>
            <person name="Dolby G.A."/>
            <person name="Edwards T."/>
            <person name="Henen B.T."/>
            <person name="Karl A.E."/>
            <person name="Murphy R.W."/>
            <person name="Kusumi K."/>
        </authorList>
    </citation>
    <scope>NUCLEOTIDE SEQUENCE [LARGE SCALE GENOMIC DNA]</scope>
</reference>
<accession>A0A452GGD3</accession>
<name>A0A452GGD3_9SAUR</name>
<reference evidence="1" key="3">
    <citation type="submission" date="2025-09" db="UniProtKB">
        <authorList>
            <consortium name="Ensembl"/>
        </authorList>
    </citation>
    <scope>IDENTIFICATION</scope>
</reference>
<organism evidence="1 2">
    <name type="scientific">Gopherus agassizii</name>
    <name type="common">Agassiz's desert tortoise</name>
    <dbReference type="NCBI Taxonomy" id="38772"/>
    <lineage>
        <taxon>Eukaryota</taxon>
        <taxon>Metazoa</taxon>
        <taxon>Chordata</taxon>
        <taxon>Craniata</taxon>
        <taxon>Vertebrata</taxon>
        <taxon>Euteleostomi</taxon>
        <taxon>Archelosauria</taxon>
        <taxon>Testudinata</taxon>
        <taxon>Testudines</taxon>
        <taxon>Cryptodira</taxon>
        <taxon>Durocryptodira</taxon>
        <taxon>Testudinoidea</taxon>
        <taxon>Testudinidae</taxon>
        <taxon>Gopherus</taxon>
    </lineage>
</organism>
<sequence length="74" mass="8411">MFTRQSCLPEPFGKHTGADSSAALFCPGGGTIKPLWLRDMYLPLDSIRKKSMAQKLYDRESSDEEEIFNRADVR</sequence>
<keyword evidence="2" id="KW-1185">Reference proteome</keyword>
<dbReference type="Proteomes" id="UP000291020">
    <property type="component" value="Unassembled WGS sequence"/>
</dbReference>
<dbReference type="AlphaFoldDB" id="A0A452GGD3"/>
<evidence type="ECO:0000313" key="2">
    <source>
        <dbReference type="Proteomes" id="UP000291020"/>
    </source>
</evidence>
<dbReference type="Ensembl" id="ENSGAGT00000000629.1">
    <property type="protein sequence ID" value="ENSGAGP00000000560.1"/>
    <property type="gene ID" value="ENSGAGG00000000460.1"/>
</dbReference>
<evidence type="ECO:0000313" key="1">
    <source>
        <dbReference type="Ensembl" id="ENSGAGP00000000560.1"/>
    </source>
</evidence>
<protein>
    <submittedName>
        <fullName evidence="1">Uncharacterized protein</fullName>
    </submittedName>
</protein>
<proteinExistence type="predicted"/>
<reference evidence="1" key="2">
    <citation type="submission" date="2025-08" db="UniProtKB">
        <authorList>
            <consortium name="Ensembl"/>
        </authorList>
    </citation>
    <scope>IDENTIFICATION</scope>
</reference>